<feature type="non-terminal residue" evidence="1">
    <location>
        <position position="89"/>
    </location>
</feature>
<reference evidence="1 2" key="1">
    <citation type="submission" date="2019-06" db="EMBL/GenBank/DDBJ databases">
        <title>Discovery of a novel chromosome fission-fusion reversal in muntjac.</title>
        <authorList>
            <person name="Mudd A.B."/>
            <person name="Bredeson J.V."/>
            <person name="Baum R."/>
            <person name="Hockemeyer D."/>
            <person name="Rokhsar D.S."/>
        </authorList>
    </citation>
    <scope>NUCLEOTIDE SEQUENCE [LARGE SCALE GENOMIC DNA]</scope>
    <source>
        <strain evidence="1">UTSW_UCB_Mm</strain>
        <tissue evidence="1">Fibroblast cell line</tissue>
    </source>
</reference>
<dbReference type="EMBL" id="VCEA01000001">
    <property type="protein sequence ID" value="KAB0362234.1"/>
    <property type="molecule type" value="Genomic_DNA"/>
</dbReference>
<organism evidence="1 2">
    <name type="scientific">Muntiacus muntjak</name>
    <name type="common">Barking deer</name>
    <name type="synonym">Indian muntjac</name>
    <dbReference type="NCBI Taxonomy" id="9888"/>
    <lineage>
        <taxon>Eukaryota</taxon>
        <taxon>Metazoa</taxon>
        <taxon>Chordata</taxon>
        <taxon>Craniata</taxon>
        <taxon>Vertebrata</taxon>
        <taxon>Euteleostomi</taxon>
        <taxon>Mammalia</taxon>
        <taxon>Eutheria</taxon>
        <taxon>Laurasiatheria</taxon>
        <taxon>Artiodactyla</taxon>
        <taxon>Ruminantia</taxon>
        <taxon>Pecora</taxon>
        <taxon>Cervidae</taxon>
        <taxon>Muntiacinae</taxon>
        <taxon>Muntiacus</taxon>
    </lineage>
</organism>
<sequence>MGSVVENWALSVDQWWLQVSQFSKHLIDLLSIFLRCNDFIRIQKAVVDQMGSRPPNSDHDLFWGASLAMGSALKLLLSPSTEMVISGYH</sequence>
<dbReference type="Proteomes" id="UP000326458">
    <property type="component" value="Unassembled WGS sequence"/>
</dbReference>
<name>A0A5N3WLA7_MUNMU</name>
<dbReference type="AlphaFoldDB" id="A0A5N3WLA7"/>
<evidence type="ECO:0000313" key="2">
    <source>
        <dbReference type="Proteomes" id="UP000326458"/>
    </source>
</evidence>
<accession>A0A5N3WLA7</accession>
<evidence type="ECO:0000313" key="1">
    <source>
        <dbReference type="EMBL" id="KAB0362234.1"/>
    </source>
</evidence>
<keyword evidence="2" id="KW-1185">Reference proteome</keyword>
<protein>
    <submittedName>
        <fullName evidence="1">Uncharacterized protein</fullName>
    </submittedName>
</protein>
<comment type="caution">
    <text evidence="1">The sequence shown here is derived from an EMBL/GenBank/DDBJ whole genome shotgun (WGS) entry which is preliminary data.</text>
</comment>
<gene>
    <name evidence="1" type="ORF">FD754_006390</name>
</gene>
<proteinExistence type="predicted"/>